<keyword evidence="3" id="KW-1185">Reference proteome</keyword>
<organism evidence="2 3">
    <name type="scientific">Nocardiopsis dassonvillei (strain ATCC 23218 / DSM 43111 / CIP 107115 / JCM 7437 / KCTC 9190 / NBRC 14626 / NCTC 10488 / NRRL B-5397 / IMRU 509)</name>
    <name type="common">Actinomadura dassonvillei</name>
    <dbReference type="NCBI Taxonomy" id="446468"/>
    <lineage>
        <taxon>Bacteria</taxon>
        <taxon>Bacillati</taxon>
        <taxon>Actinomycetota</taxon>
        <taxon>Actinomycetes</taxon>
        <taxon>Streptosporangiales</taxon>
        <taxon>Nocardiopsidaceae</taxon>
        <taxon>Nocardiopsis</taxon>
    </lineage>
</organism>
<proteinExistence type="predicted"/>
<accession>D7B639</accession>
<dbReference type="KEGG" id="nda:Ndas_1876"/>
<gene>
    <name evidence="2" type="ordered locus">Ndas_1876</name>
</gene>
<dbReference type="HOGENOM" id="CLU_131550_3_1_11"/>
<reference evidence="2 3" key="1">
    <citation type="journal article" date="2010" name="Stand. Genomic Sci.">
        <title>Complete genome sequence of Nocardiopsis dassonvillei type strain (IMRU 509).</title>
        <authorList>
            <person name="Sun H."/>
            <person name="Lapidus A."/>
            <person name="Nolan M."/>
            <person name="Lucas S."/>
            <person name="Del Rio T.G."/>
            <person name="Tice H."/>
            <person name="Cheng J.F."/>
            <person name="Tapia R."/>
            <person name="Han C."/>
            <person name="Goodwin L."/>
            <person name="Pitluck S."/>
            <person name="Pagani I."/>
            <person name="Ivanova N."/>
            <person name="Mavromatis K."/>
            <person name="Mikhailova N."/>
            <person name="Pati A."/>
            <person name="Chen A."/>
            <person name="Palaniappan K."/>
            <person name="Land M."/>
            <person name="Hauser L."/>
            <person name="Chang Y.J."/>
            <person name="Jeffries C.D."/>
            <person name="Djao O.D."/>
            <person name="Rohde M."/>
            <person name="Sikorski J."/>
            <person name="Goker M."/>
            <person name="Woyke T."/>
            <person name="Bristow J."/>
            <person name="Eisen J.A."/>
            <person name="Markowitz V."/>
            <person name="Hugenholtz P."/>
            <person name="Kyrpides N.C."/>
            <person name="Klenk H.P."/>
        </authorList>
    </citation>
    <scope>NUCLEOTIDE SEQUENCE [LARGE SCALE GENOMIC DNA]</scope>
    <source>
        <strain evidence="3">ATCC 23218 / DSM 43111 / CIP 107115 / JCM 7437 / KCTC 9190 / NBRC 14626 / NCTC 10488 / NRRL B-5397 / IMRU 509</strain>
    </source>
</reference>
<name>D7B639_NOCDD</name>
<dbReference type="Pfam" id="PF04149">
    <property type="entry name" value="DUF397"/>
    <property type="match status" value="1"/>
</dbReference>
<sequence>MKEWHKSTYSDGGGGNCVEVAEGPVTGIRDTQNRALGYLSAPASEWIALLAAVRVQ</sequence>
<evidence type="ECO:0000313" key="2">
    <source>
        <dbReference type="EMBL" id="ADH67304.1"/>
    </source>
</evidence>
<dbReference type="STRING" id="446468.Ndas_1876"/>
<dbReference type="AlphaFoldDB" id="D7B639"/>
<dbReference type="RefSeq" id="WP_013152911.1">
    <property type="nucleotide sequence ID" value="NC_014210.1"/>
</dbReference>
<evidence type="ECO:0000313" key="3">
    <source>
        <dbReference type="Proteomes" id="UP000002219"/>
    </source>
</evidence>
<protein>
    <recommendedName>
        <fullName evidence="1">DUF397 domain-containing protein</fullName>
    </recommendedName>
</protein>
<evidence type="ECO:0000259" key="1">
    <source>
        <dbReference type="Pfam" id="PF04149"/>
    </source>
</evidence>
<feature type="domain" description="DUF397" evidence="1">
    <location>
        <begin position="3"/>
        <end position="54"/>
    </location>
</feature>
<dbReference type="InterPro" id="IPR007278">
    <property type="entry name" value="DUF397"/>
</dbReference>
<dbReference type="EMBL" id="CP002040">
    <property type="protein sequence ID" value="ADH67304.1"/>
    <property type="molecule type" value="Genomic_DNA"/>
</dbReference>
<dbReference type="GeneID" id="91484472"/>
<dbReference type="Proteomes" id="UP000002219">
    <property type="component" value="Chromosome 1"/>
</dbReference>